<accession>A0A6P6MXU9</accession>
<organism evidence="3 4">
    <name type="scientific">Carassius auratus</name>
    <name type="common">Goldfish</name>
    <dbReference type="NCBI Taxonomy" id="7957"/>
    <lineage>
        <taxon>Eukaryota</taxon>
        <taxon>Metazoa</taxon>
        <taxon>Chordata</taxon>
        <taxon>Craniata</taxon>
        <taxon>Vertebrata</taxon>
        <taxon>Euteleostomi</taxon>
        <taxon>Actinopterygii</taxon>
        <taxon>Neopterygii</taxon>
        <taxon>Teleostei</taxon>
        <taxon>Ostariophysi</taxon>
        <taxon>Cypriniformes</taxon>
        <taxon>Cyprinidae</taxon>
        <taxon>Cyprininae</taxon>
        <taxon>Carassius</taxon>
    </lineage>
</organism>
<gene>
    <name evidence="4" type="primary">LOC113072357</name>
</gene>
<reference evidence="4" key="1">
    <citation type="submission" date="2025-08" db="UniProtKB">
        <authorList>
            <consortium name="RefSeq"/>
        </authorList>
    </citation>
    <scope>IDENTIFICATION</scope>
    <source>
        <strain evidence="4">Wakin</strain>
        <tissue evidence="4">Muscle</tissue>
    </source>
</reference>
<dbReference type="Gene3D" id="3.40.50.720">
    <property type="entry name" value="NAD(P)-binding Rossmann-like Domain"/>
    <property type="match status" value="1"/>
</dbReference>
<dbReference type="InterPro" id="IPR002347">
    <property type="entry name" value="SDR_fam"/>
</dbReference>
<dbReference type="AlphaFoldDB" id="A0A6P6MXU9"/>
<evidence type="ECO:0000256" key="1">
    <source>
        <dbReference type="ARBA" id="ARBA00006484"/>
    </source>
</evidence>
<dbReference type="InterPro" id="IPR036291">
    <property type="entry name" value="NAD(P)-bd_dom_sf"/>
</dbReference>
<keyword evidence="2" id="KW-0560">Oxidoreductase</keyword>
<dbReference type="Pfam" id="PF00106">
    <property type="entry name" value="adh_short"/>
    <property type="match status" value="1"/>
</dbReference>
<dbReference type="GeneID" id="113072357"/>
<dbReference type="SUPFAM" id="SSF51735">
    <property type="entry name" value="NAD(P)-binding Rossmann-fold domains"/>
    <property type="match status" value="1"/>
</dbReference>
<dbReference type="RefSeq" id="XP_026101163.1">
    <property type="nucleotide sequence ID" value="XM_026245378.1"/>
</dbReference>
<dbReference type="GO" id="GO:0016491">
    <property type="term" value="F:oxidoreductase activity"/>
    <property type="evidence" value="ECO:0007669"/>
    <property type="project" value="UniProtKB-KW"/>
</dbReference>
<dbReference type="PRINTS" id="PR00081">
    <property type="entry name" value="GDHRDH"/>
</dbReference>
<protein>
    <submittedName>
        <fullName evidence="4">Dehydrogenase/reductase SDR family member 13-like</fullName>
    </submittedName>
</protein>
<dbReference type="OrthoDB" id="191139at2759"/>
<dbReference type="Proteomes" id="UP000515129">
    <property type="component" value="Unplaced"/>
</dbReference>
<proteinExistence type="inferred from homology"/>
<name>A0A6P6MXU9_CARAU</name>
<comment type="similarity">
    <text evidence="1">Belongs to the short-chain dehydrogenases/reductases (SDR) family.</text>
</comment>
<keyword evidence="3" id="KW-1185">Reference proteome</keyword>
<dbReference type="PANTHER" id="PTHR43157">
    <property type="entry name" value="PHOSPHATIDYLINOSITOL-GLYCAN BIOSYNTHESIS CLASS F PROTEIN-RELATED"/>
    <property type="match status" value="1"/>
</dbReference>
<sequence length="145" mass="16024">MFIVLLICGGLVGFYLLMWVTVLQQPKCKSTAKLYGRTVIVTGANTGIGKATALDLAKRGARVILACRDERRAQAAVTDIQRESGNKEVLYMHLDLASLKSVRSFAENFLKKESRLDILINNADFLFGGKTEDGFGRIFGVNHTR</sequence>
<feature type="non-terminal residue" evidence="4">
    <location>
        <position position="145"/>
    </location>
</feature>
<dbReference type="KEGG" id="caua:113072357"/>
<evidence type="ECO:0000256" key="2">
    <source>
        <dbReference type="ARBA" id="ARBA00023002"/>
    </source>
</evidence>
<evidence type="ECO:0000313" key="3">
    <source>
        <dbReference type="Proteomes" id="UP000515129"/>
    </source>
</evidence>
<dbReference type="PANTHER" id="PTHR43157:SF51">
    <property type="entry name" value="DEHYDROGENASE_REDUCTASE (SDR FAMILY) MEMBER 13-LIKE 1"/>
    <property type="match status" value="1"/>
</dbReference>
<evidence type="ECO:0000313" key="4">
    <source>
        <dbReference type="RefSeq" id="XP_026101163.1"/>
    </source>
</evidence>